<dbReference type="AlphaFoldDB" id="A0A9X2CP91"/>
<evidence type="ECO:0000259" key="1">
    <source>
        <dbReference type="PROSITE" id="PS51154"/>
    </source>
</evidence>
<protein>
    <submittedName>
        <fullName evidence="2">Macro domain-containing protein</fullName>
    </submittedName>
</protein>
<dbReference type="PROSITE" id="PS51154">
    <property type="entry name" value="MACRO"/>
    <property type="match status" value="1"/>
</dbReference>
<dbReference type="EMBL" id="JAKHSK010000024">
    <property type="protein sequence ID" value="MCL6219689.1"/>
    <property type="molecule type" value="Genomic_DNA"/>
</dbReference>
<dbReference type="RefSeq" id="WP_249602405.1">
    <property type="nucleotide sequence ID" value="NZ_JAKHSK010000024.1"/>
</dbReference>
<sequence>MLKNIIAMKLKIYDLEIDIEKGNITDQPGIDAVVNAANAQLAPGGGVAGAIHNAAGKDLYEECKSKAPIAPGEAVITKAYNLPNKFVIHTLGPIYGKDKPEDKILKQCYQNIIRLSEKHQIRSVAIPAISTGIFGYPVIDAVEVVFNTILTEAKGLKHLQSLKFVLFSNEDLKIYKDRFAEI</sequence>
<keyword evidence="3" id="KW-1185">Reference proteome</keyword>
<evidence type="ECO:0000313" key="3">
    <source>
        <dbReference type="Proteomes" id="UP001139521"/>
    </source>
</evidence>
<dbReference type="Proteomes" id="UP001139521">
    <property type="component" value="Unassembled WGS sequence"/>
</dbReference>
<organism evidence="2 3">
    <name type="scientific">Zunongwangia pacifica</name>
    <dbReference type="NCBI Taxonomy" id="2911062"/>
    <lineage>
        <taxon>Bacteria</taxon>
        <taxon>Pseudomonadati</taxon>
        <taxon>Bacteroidota</taxon>
        <taxon>Flavobacteriia</taxon>
        <taxon>Flavobacteriales</taxon>
        <taxon>Flavobacteriaceae</taxon>
        <taxon>Zunongwangia</taxon>
    </lineage>
</organism>
<dbReference type="InterPro" id="IPR002589">
    <property type="entry name" value="Macro_dom"/>
</dbReference>
<accession>A0A9X2CP91</accession>
<proteinExistence type="predicted"/>
<dbReference type="Gene3D" id="3.40.220.10">
    <property type="entry name" value="Leucine Aminopeptidase, subunit E, domain 1"/>
    <property type="match status" value="1"/>
</dbReference>
<dbReference type="SMART" id="SM00506">
    <property type="entry name" value="A1pp"/>
    <property type="match status" value="1"/>
</dbReference>
<name>A0A9X2CP91_9FLAO</name>
<dbReference type="SUPFAM" id="SSF52949">
    <property type="entry name" value="Macro domain-like"/>
    <property type="match status" value="1"/>
</dbReference>
<comment type="caution">
    <text evidence="2">The sequence shown here is derived from an EMBL/GenBank/DDBJ whole genome shotgun (WGS) entry which is preliminary data.</text>
</comment>
<dbReference type="PANTHER" id="PTHR11106:SF27">
    <property type="entry name" value="MACRO DOMAIN-CONTAINING PROTEIN"/>
    <property type="match status" value="1"/>
</dbReference>
<gene>
    <name evidence="2" type="ORF">L1967_15450</name>
</gene>
<evidence type="ECO:0000313" key="2">
    <source>
        <dbReference type="EMBL" id="MCL6219689.1"/>
    </source>
</evidence>
<feature type="domain" description="Macro" evidence="1">
    <location>
        <begin position="4"/>
        <end position="182"/>
    </location>
</feature>
<dbReference type="InterPro" id="IPR043472">
    <property type="entry name" value="Macro_dom-like"/>
</dbReference>
<dbReference type="PANTHER" id="PTHR11106">
    <property type="entry name" value="GANGLIOSIDE INDUCED DIFFERENTIATION ASSOCIATED PROTEIN 2-RELATED"/>
    <property type="match status" value="1"/>
</dbReference>
<dbReference type="Pfam" id="PF01661">
    <property type="entry name" value="Macro"/>
    <property type="match status" value="1"/>
</dbReference>
<reference evidence="2" key="1">
    <citation type="submission" date="2022-01" db="EMBL/GenBank/DDBJ databases">
        <title>Genome sequencing of Zunongwangia sp. M21534 genome.</title>
        <authorList>
            <person name="Chen Y."/>
            <person name="Dong C."/>
            <person name="Shao Z."/>
        </authorList>
    </citation>
    <scope>NUCLEOTIDE SEQUENCE</scope>
    <source>
        <strain evidence="2">MCCC M21534</strain>
    </source>
</reference>